<feature type="domain" description="Ubiquitin-like" evidence="1">
    <location>
        <begin position="2"/>
        <end position="78"/>
    </location>
</feature>
<protein>
    <recommendedName>
        <fullName evidence="1">Ubiquitin-like domain-containing protein</fullName>
    </recommendedName>
</protein>
<accession>A0ABQ9MZN0</accession>
<dbReference type="Gene3D" id="3.10.20.90">
    <property type="entry name" value="Phosphatidylinositol 3-kinase Catalytic Subunit, Chain A, domain 1"/>
    <property type="match status" value="2"/>
</dbReference>
<dbReference type="InterPro" id="IPR029071">
    <property type="entry name" value="Ubiquitin-like_domsf"/>
</dbReference>
<evidence type="ECO:0000313" key="2">
    <source>
        <dbReference type="EMBL" id="KAJ9184314.1"/>
    </source>
</evidence>
<organism evidence="2 3">
    <name type="scientific">Hevea brasiliensis</name>
    <name type="common">Para rubber tree</name>
    <name type="synonym">Siphonia brasiliensis</name>
    <dbReference type="NCBI Taxonomy" id="3981"/>
    <lineage>
        <taxon>Eukaryota</taxon>
        <taxon>Viridiplantae</taxon>
        <taxon>Streptophyta</taxon>
        <taxon>Embryophyta</taxon>
        <taxon>Tracheophyta</taxon>
        <taxon>Spermatophyta</taxon>
        <taxon>Magnoliopsida</taxon>
        <taxon>eudicotyledons</taxon>
        <taxon>Gunneridae</taxon>
        <taxon>Pentapetalae</taxon>
        <taxon>rosids</taxon>
        <taxon>fabids</taxon>
        <taxon>Malpighiales</taxon>
        <taxon>Euphorbiaceae</taxon>
        <taxon>Crotonoideae</taxon>
        <taxon>Micrandreae</taxon>
        <taxon>Hevea</taxon>
    </lineage>
</organism>
<dbReference type="Proteomes" id="UP001174677">
    <property type="component" value="Chromosome 3"/>
</dbReference>
<evidence type="ECO:0000259" key="1">
    <source>
        <dbReference type="PROSITE" id="PS50053"/>
    </source>
</evidence>
<dbReference type="EMBL" id="JARPOI010000003">
    <property type="protein sequence ID" value="KAJ9184314.1"/>
    <property type="molecule type" value="Genomic_DNA"/>
</dbReference>
<dbReference type="PANTHER" id="PTHR10621">
    <property type="entry name" value="UV EXCISION REPAIR PROTEIN RAD23"/>
    <property type="match status" value="1"/>
</dbReference>
<dbReference type="SUPFAM" id="SSF54236">
    <property type="entry name" value="Ubiquitin-like"/>
    <property type="match status" value="2"/>
</dbReference>
<comment type="caution">
    <text evidence="2">The sequence shown here is derived from an EMBL/GenBank/DDBJ whole genome shotgun (WGS) entry which is preliminary data.</text>
</comment>
<dbReference type="PANTHER" id="PTHR10621:SF0">
    <property type="entry name" value="UV EXCISION REPAIR PROTEIN RAD23"/>
    <property type="match status" value="1"/>
</dbReference>
<feature type="domain" description="Ubiquitin-like" evidence="1">
    <location>
        <begin position="80"/>
        <end position="150"/>
    </location>
</feature>
<reference evidence="2" key="1">
    <citation type="journal article" date="2023" name="Plant Biotechnol. J.">
        <title>Chromosome-level wild Hevea brasiliensis genome provides new tools for genomic-assisted breeding and valuable loci to elevate rubber yield.</title>
        <authorList>
            <person name="Cheng H."/>
            <person name="Song X."/>
            <person name="Hu Y."/>
            <person name="Wu T."/>
            <person name="Yang Q."/>
            <person name="An Z."/>
            <person name="Feng S."/>
            <person name="Deng Z."/>
            <person name="Wu W."/>
            <person name="Zeng X."/>
            <person name="Tu M."/>
            <person name="Wang X."/>
            <person name="Huang H."/>
        </authorList>
    </citation>
    <scope>NUCLEOTIDE SEQUENCE</scope>
    <source>
        <strain evidence="2">MT/VB/25A 57/8</strain>
    </source>
</reference>
<gene>
    <name evidence="2" type="ORF">P3X46_004049</name>
</gene>
<dbReference type="CDD" id="cd17039">
    <property type="entry name" value="Ubl_ubiquitin_like"/>
    <property type="match status" value="2"/>
</dbReference>
<dbReference type="Pfam" id="PF00240">
    <property type="entry name" value="ubiquitin"/>
    <property type="match status" value="2"/>
</dbReference>
<name>A0ABQ9MZN0_HEVBR</name>
<proteinExistence type="predicted"/>
<evidence type="ECO:0000313" key="3">
    <source>
        <dbReference type="Proteomes" id="UP001174677"/>
    </source>
</evidence>
<dbReference type="SMART" id="SM00213">
    <property type="entry name" value="UBQ"/>
    <property type="match status" value="2"/>
</dbReference>
<dbReference type="PROSITE" id="PS50053">
    <property type="entry name" value="UBIQUITIN_2"/>
    <property type="match status" value="2"/>
</dbReference>
<keyword evidence="3" id="KW-1185">Reference proteome</keyword>
<sequence>MIHVKVTTNQGLSEFSMPLSATIFQVKQKINESFPNYIVGSEEVLFYNGQVLDDDRSLESYNFRDLVSLNLDVTLQQPKFYILAKSFNKETVMKVKPTTTVSHLKDKIERKWGIFKDDLILAHNHEAMKDDFPLSYYNVHANSIIEVVTQYLSR</sequence>
<dbReference type="InterPro" id="IPR000626">
    <property type="entry name" value="Ubiquitin-like_dom"/>
</dbReference>